<feature type="transmembrane region" description="Helical" evidence="1">
    <location>
        <begin position="88"/>
        <end position="111"/>
    </location>
</feature>
<gene>
    <name evidence="2" type="ORF">HNR30_000763</name>
</gene>
<keyword evidence="3" id="KW-1185">Reference proteome</keyword>
<organism evidence="2 3">
    <name type="scientific">Nonomuraea soli</name>
    <dbReference type="NCBI Taxonomy" id="1032476"/>
    <lineage>
        <taxon>Bacteria</taxon>
        <taxon>Bacillati</taxon>
        <taxon>Actinomycetota</taxon>
        <taxon>Actinomycetes</taxon>
        <taxon>Streptosporangiales</taxon>
        <taxon>Streptosporangiaceae</taxon>
        <taxon>Nonomuraea</taxon>
    </lineage>
</organism>
<keyword evidence="1" id="KW-0472">Membrane</keyword>
<comment type="caution">
    <text evidence="2">The sequence shown here is derived from an EMBL/GenBank/DDBJ whole genome shotgun (WGS) entry which is preliminary data.</text>
</comment>
<dbReference type="RefSeq" id="WP_181608223.1">
    <property type="nucleotide sequence ID" value="NZ_BAABAM010000001.1"/>
</dbReference>
<reference evidence="2 3" key="1">
    <citation type="submission" date="2020-07" db="EMBL/GenBank/DDBJ databases">
        <title>Genomic Encyclopedia of Type Strains, Phase IV (KMG-IV): sequencing the most valuable type-strain genomes for metagenomic binning, comparative biology and taxonomic classification.</title>
        <authorList>
            <person name="Goeker M."/>
        </authorList>
    </citation>
    <scope>NUCLEOTIDE SEQUENCE [LARGE SCALE GENOMIC DNA]</scope>
    <source>
        <strain evidence="2 3">DSM 45533</strain>
    </source>
</reference>
<evidence type="ECO:0000256" key="1">
    <source>
        <dbReference type="SAM" id="Phobius"/>
    </source>
</evidence>
<feature type="transmembrane region" description="Helical" evidence="1">
    <location>
        <begin position="123"/>
        <end position="145"/>
    </location>
</feature>
<feature type="transmembrane region" description="Helical" evidence="1">
    <location>
        <begin position="213"/>
        <end position="232"/>
    </location>
</feature>
<name>A0A7W0CE03_9ACTN</name>
<keyword evidence="1" id="KW-1133">Transmembrane helix</keyword>
<dbReference type="AlphaFoldDB" id="A0A7W0CE03"/>
<feature type="transmembrane region" description="Helical" evidence="1">
    <location>
        <begin position="180"/>
        <end position="201"/>
    </location>
</feature>
<feature type="transmembrane region" description="Helical" evidence="1">
    <location>
        <begin position="52"/>
        <end position="76"/>
    </location>
</feature>
<evidence type="ECO:0000313" key="3">
    <source>
        <dbReference type="Proteomes" id="UP000530928"/>
    </source>
</evidence>
<keyword evidence="1" id="KW-0812">Transmembrane</keyword>
<proteinExistence type="predicted"/>
<sequence length="326" mass="34306">MTSRNRALLAGAAWGVLVTAAVVAVSFAFRDRLPSPLATHWGSGFEPDGNSGFTAILLSVLGMWALFWVVLMGIAADGRAFARRLSRAYWWGALIWSGSFVALMHASTILANLDAPAWTDAHLSGWSVAAVVAVPFALGALAGFLGRGEPDQPTPAGEAPPQLRLRAGQRSAWVSRVTNAWLYPLSVVPLAVAVVAAVLWLTGVLPPGVTATVVPLMFVAAAAGIATCAVTVRVSDDGVAIGFGPFGWPVRRIRLSKIESAWAEERFPSQVGGWGFRGVPGMAAIMIRGGECLVLRYHSGGQLVISIDDATRGASLLNALIQERVS</sequence>
<dbReference type="EMBL" id="JACDUR010000001">
    <property type="protein sequence ID" value="MBA2889428.1"/>
    <property type="molecule type" value="Genomic_DNA"/>
</dbReference>
<evidence type="ECO:0000313" key="2">
    <source>
        <dbReference type="EMBL" id="MBA2889428.1"/>
    </source>
</evidence>
<accession>A0A7W0CE03</accession>
<protein>
    <submittedName>
        <fullName evidence="2">Nitroreductase</fullName>
    </submittedName>
</protein>
<dbReference type="Proteomes" id="UP000530928">
    <property type="component" value="Unassembled WGS sequence"/>
</dbReference>